<feature type="binding site" evidence="8">
    <location>
        <begin position="322"/>
        <end position="323"/>
    </location>
    <ligand>
        <name>ATP</name>
        <dbReference type="ChEBI" id="CHEBI:30616"/>
    </ligand>
</feature>
<dbReference type="PROSITE" id="PS50011">
    <property type="entry name" value="PROTEIN_KINASE_DOM"/>
    <property type="match status" value="1"/>
</dbReference>
<evidence type="ECO:0000256" key="8">
    <source>
        <dbReference type="PIRSR" id="PIRSR630616-2"/>
    </source>
</evidence>
<feature type="compositionally biased region" description="Low complexity" evidence="11">
    <location>
        <begin position="714"/>
        <end position="734"/>
    </location>
</feature>
<reference evidence="14 15" key="1">
    <citation type="submission" date="2014-11" db="EMBL/GenBank/DDBJ databases">
        <authorList>
            <person name="Wibberg Daniel"/>
        </authorList>
    </citation>
    <scope>NUCLEOTIDE SEQUENCE [LARGE SCALE GENOMIC DNA]</scope>
    <source>
        <strain evidence="14">Rhizoctonia solani AG1-IB 7/3/14</strain>
    </source>
</reference>
<dbReference type="InterPro" id="IPR017441">
    <property type="entry name" value="Protein_kinase_ATP_BS"/>
</dbReference>
<dbReference type="FunFam" id="1.10.510.10:FF:000571">
    <property type="entry name" value="Maternal embryonic leucine zipper kinase"/>
    <property type="match status" value="1"/>
</dbReference>
<feature type="domain" description="Protein kinase" evidence="13">
    <location>
        <begin position="194"/>
        <end position="454"/>
    </location>
</feature>
<dbReference type="InterPro" id="IPR008271">
    <property type="entry name" value="Ser/Thr_kinase_AS"/>
</dbReference>
<evidence type="ECO:0000259" key="12">
    <source>
        <dbReference type="PROSITE" id="PS50006"/>
    </source>
</evidence>
<keyword evidence="3" id="KW-0808">Transferase</keyword>
<keyword evidence="15" id="KW-1185">Reference proteome</keyword>
<evidence type="ECO:0000256" key="2">
    <source>
        <dbReference type="ARBA" id="ARBA00022527"/>
    </source>
</evidence>
<dbReference type="Gene3D" id="2.60.200.20">
    <property type="match status" value="1"/>
</dbReference>
<evidence type="ECO:0000256" key="4">
    <source>
        <dbReference type="ARBA" id="ARBA00022741"/>
    </source>
</evidence>
<dbReference type="AlphaFoldDB" id="A0A0B7FUV7"/>
<dbReference type="InterPro" id="IPR011009">
    <property type="entry name" value="Kinase-like_dom_sf"/>
</dbReference>
<dbReference type="SUPFAM" id="SSF56112">
    <property type="entry name" value="Protein kinase-like (PK-like)"/>
    <property type="match status" value="1"/>
</dbReference>
<dbReference type="CDD" id="cd00060">
    <property type="entry name" value="FHA"/>
    <property type="match status" value="1"/>
</dbReference>
<dbReference type="InterPro" id="IPR000253">
    <property type="entry name" value="FHA_dom"/>
</dbReference>
<dbReference type="STRING" id="1108050.A0A0B7FUV7"/>
<evidence type="ECO:0000256" key="9">
    <source>
        <dbReference type="PIRSR" id="PIRSR630616-3"/>
    </source>
</evidence>
<dbReference type="GO" id="GO:0005524">
    <property type="term" value="F:ATP binding"/>
    <property type="evidence" value="ECO:0007669"/>
    <property type="project" value="UniProtKB-UniRule"/>
</dbReference>
<evidence type="ECO:0000259" key="13">
    <source>
        <dbReference type="PROSITE" id="PS50011"/>
    </source>
</evidence>
<evidence type="ECO:0000256" key="10">
    <source>
        <dbReference type="PROSITE-ProRule" id="PRU10141"/>
    </source>
</evidence>
<feature type="region of interest" description="Disordered" evidence="11">
    <location>
        <begin position="661"/>
        <end position="869"/>
    </location>
</feature>
<comment type="similarity">
    <text evidence="1">Belongs to the protein kinase superfamily. CAMK Ser/Thr protein kinase family. CHEK2 subfamily.</text>
</comment>
<dbReference type="GO" id="GO:0004674">
    <property type="term" value="F:protein serine/threonine kinase activity"/>
    <property type="evidence" value="ECO:0007669"/>
    <property type="project" value="UniProtKB-KW"/>
</dbReference>
<dbReference type="SMART" id="SM00240">
    <property type="entry name" value="FHA"/>
    <property type="match status" value="1"/>
</dbReference>
<dbReference type="InterPro" id="IPR008984">
    <property type="entry name" value="SMAD_FHA_dom_sf"/>
</dbReference>
<sequence length="869" mass="94731">MDTMRSPSPDPYSDIGTDSTQPQTQPQTEAVAQDPTETLEIHPDCWGLLVPCSAGQPSGIIQLMKKAVQDNNKQPAWPRTTIEEHSFKIGRGSVNDVVLPGQKISSQHCTLTWSGRSGDKPSKDNAVVVHDNSSNGTFINGKRIGKTKKSILTPGDELSFGLPGQDLDDLDYRYIFRRPTEALTAVGNGVFVEYELGPALGRGAFATVRRALHRASGQWFACKVITKSRFVHNPRSRQMFEREVSIMKEFDHPHICKLVAHFEDESTIWLILELISGGDLLEAVINENGLSEQETRQLATEMCLAMEYSHSKGVTHRDLKPENILLTDTVPRHAKIADFGLAKAVDSGTFLKTFCGTPTYLAPEVVLRAQDAGYNELVDSWSLGVIVWSMLTNTVPFVEDEEDMYTRFQRRQVDWSQVSSFGLSRQCIDWMKRMLVHDPAERMNLVQALEHPWLAPLVKTSTYERPSPRQRTATPTDSSGSTAGNSITGSMVSSDPPGSSQALALERCSQDMSSMIIDSADEESELGSASLVSGAVSVVSEFTSTTHASDASNLCLVSKFSHDSHASLFIPGRFPHSSATIAPGNAHPHPLRNQFPPLEQYYTPEMFSSGLLQVPNAPPRVTKAQPPVPDDSMQTDSSWDEVSRGIGGESTIHPQLQQQLTPSPLYFGGSLGSPHTPSNHVKLEPNTPNGHINQPTNGLPPHLQLNESPNASRQPPQQAPAPTHISPYYLRPRPGGLPPLKPQQPRERTLPAHPGPMREPLPVAPSSPVTATPGHATSSGKGGGAKREESFSDISEGEEDDSLPSGPTGTTRPKRAVGQAPTRKSSRVRARLAGAAPVEESPVPVKMPVTGVGARRNNRRHTPLKPRVH</sequence>
<feature type="compositionally biased region" description="Pro residues" evidence="11">
    <location>
        <begin position="753"/>
        <end position="765"/>
    </location>
</feature>
<feature type="compositionally biased region" description="Basic residues" evidence="11">
    <location>
        <begin position="856"/>
        <end position="869"/>
    </location>
</feature>
<dbReference type="InterPro" id="IPR030616">
    <property type="entry name" value="Aur-like"/>
</dbReference>
<evidence type="ECO:0000313" key="15">
    <source>
        <dbReference type="Proteomes" id="UP000059188"/>
    </source>
</evidence>
<keyword evidence="4 8" id="KW-0547">Nucleotide-binding</keyword>
<feature type="domain" description="FHA" evidence="12">
    <location>
        <begin position="87"/>
        <end position="144"/>
    </location>
</feature>
<evidence type="ECO:0000256" key="3">
    <source>
        <dbReference type="ARBA" id="ARBA00022679"/>
    </source>
</evidence>
<feature type="region of interest" description="Disordered" evidence="11">
    <location>
        <begin position="461"/>
        <end position="502"/>
    </location>
</feature>
<dbReference type="FunFam" id="3.30.200.20:FF:000042">
    <property type="entry name" value="Aurora kinase A"/>
    <property type="match status" value="1"/>
</dbReference>
<feature type="region of interest" description="Disordered" evidence="11">
    <location>
        <begin position="616"/>
        <end position="649"/>
    </location>
</feature>
<evidence type="ECO:0000256" key="5">
    <source>
        <dbReference type="ARBA" id="ARBA00022777"/>
    </source>
</evidence>
<feature type="binding site" evidence="8 10">
    <location>
        <position position="223"/>
    </location>
    <ligand>
        <name>ATP</name>
        <dbReference type="ChEBI" id="CHEBI:30616"/>
    </ligand>
</feature>
<dbReference type="EMBL" id="LN679104">
    <property type="protein sequence ID" value="CEL60634.1"/>
    <property type="molecule type" value="Genomic_DNA"/>
</dbReference>
<keyword evidence="6 8" id="KW-0067">ATP-binding</keyword>
<protein>
    <submittedName>
        <fullName evidence="14">Uncharacterized protein</fullName>
    </submittedName>
</protein>
<feature type="compositionally biased region" description="Polar residues" evidence="11">
    <location>
        <begin position="767"/>
        <end position="779"/>
    </location>
</feature>
<proteinExistence type="inferred from homology"/>
<dbReference type="CDD" id="cd05117">
    <property type="entry name" value="STKc_CAMK"/>
    <property type="match status" value="1"/>
</dbReference>
<keyword evidence="2" id="KW-0723">Serine/threonine-protein kinase</keyword>
<accession>A0A0B7FUV7</accession>
<evidence type="ECO:0000256" key="11">
    <source>
        <dbReference type="SAM" id="MobiDB-lite"/>
    </source>
</evidence>
<dbReference type="Gene3D" id="1.10.510.10">
    <property type="entry name" value="Transferase(Phosphotransferase) domain 1"/>
    <property type="match status" value="1"/>
</dbReference>
<feature type="binding site" evidence="8">
    <location>
        <position position="338"/>
    </location>
    <ligand>
        <name>ATP</name>
        <dbReference type="ChEBI" id="CHEBI:30616"/>
    </ligand>
</feature>
<feature type="active site" description="Proton acceptor" evidence="7">
    <location>
        <position position="318"/>
    </location>
</feature>
<evidence type="ECO:0000256" key="6">
    <source>
        <dbReference type="ARBA" id="ARBA00022840"/>
    </source>
</evidence>
<evidence type="ECO:0000256" key="7">
    <source>
        <dbReference type="PIRSR" id="PIRSR630616-1"/>
    </source>
</evidence>
<feature type="compositionally biased region" description="Polar residues" evidence="11">
    <location>
        <begin position="686"/>
        <end position="697"/>
    </location>
</feature>
<name>A0A0B7FUV7_THACB</name>
<dbReference type="PROSITE" id="PS00107">
    <property type="entry name" value="PROTEIN_KINASE_ATP"/>
    <property type="match status" value="1"/>
</dbReference>
<gene>
    <name evidence="14" type="primary">fhkC</name>
    <name evidence="14" type="ORF">RSOLAG1IB_03872</name>
</gene>
<evidence type="ECO:0000256" key="1">
    <source>
        <dbReference type="ARBA" id="ARBA00005575"/>
    </source>
</evidence>
<dbReference type="Pfam" id="PF00498">
    <property type="entry name" value="FHA"/>
    <property type="match status" value="1"/>
</dbReference>
<dbReference type="OrthoDB" id="10252171at2759"/>
<organism evidence="14 15">
    <name type="scientific">Thanatephorus cucumeris (strain AG1-IB / isolate 7/3/14)</name>
    <name type="common">Lettuce bottom rot fungus</name>
    <name type="synonym">Rhizoctonia solani</name>
    <dbReference type="NCBI Taxonomy" id="1108050"/>
    <lineage>
        <taxon>Eukaryota</taxon>
        <taxon>Fungi</taxon>
        <taxon>Dikarya</taxon>
        <taxon>Basidiomycota</taxon>
        <taxon>Agaricomycotina</taxon>
        <taxon>Agaricomycetes</taxon>
        <taxon>Cantharellales</taxon>
        <taxon>Ceratobasidiaceae</taxon>
        <taxon>Rhizoctonia</taxon>
        <taxon>Rhizoctonia solani AG-1</taxon>
    </lineage>
</organism>
<feature type="region of interest" description="Disordered" evidence="11">
    <location>
        <begin position="1"/>
        <end position="30"/>
    </location>
</feature>
<dbReference type="PANTHER" id="PTHR24350">
    <property type="entry name" value="SERINE/THREONINE-PROTEIN KINASE IAL-RELATED"/>
    <property type="match status" value="1"/>
</dbReference>
<dbReference type="SMART" id="SM00220">
    <property type="entry name" value="S_TKc"/>
    <property type="match status" value="1"/>
</dbReference>
<dbReference type="SUPFAM" id="SSF49879">
    <property type="entry name" value="SMAD/FHA domain"/>
    <property type="match status" value="1"/>
</dbReference>
<evidence type="ECO:0000313" key="14">
    <source>
        <dbReference type="EMBL" id="CEL60634.1"/>
    </source>
</evidence>
<dbReference type="PROSITE" id="PS50006">
    <property type="entry name" value="FHA_DOMAIN"/>
    <property type="match status" value="1"/>
</dbReference>
<dbReference type="InterPro" id="IPR000719">
    <property type="entry name" value="Prot_kinase_dom"/>
</dbReference>
<feature type="cross-link" description="Glycyl lysine isopeptide (Lys-Gly) (interchain with G-Cter in SUMO2)" evidence="9">
    <location>
        <position position="320"/>
    </location>
</feature>
<dbReference type="PROSITE" id="PS00108">
    <property type="entry name" value="PROTEIN_KINASE_ST"/>
    <property type="match status" value="1"/>
</dbReference>
<keyword evidence="5" id="KW-0418">Kinase</keyword>
<dbReference type="Pfam" id="PF00069">
    <property type="entry name" value="Pkinase"/>
    <property type="match status" value="1"/>
</dbReference>
<dbReference type="Proteomes" id="UP000059188">
    <property type="component" value="Unassembled WGS sequence"/>
</dbReference>